<organism evidence="11 12">
    <name type="scientific">Paenibacillus aceris</name>
    <dbReference type="NCBI Taxonomy" id="869555"/>
    <lineage>
        <taxon>Bacteria</taxon>
        <taxon>Bacillati</taxon>
        <taxon>Bacillota</taxon>
        <taxon>Bacilli</taxon>
        <taxon>Bacillales</taxon>
        <taxon>Paenibacillaceae</taxon>
        <taxon>Paenibacillus</taxon>
    </lineage>
</organism>
<evidence type="ECO:0000256" key="5">
    <source>
        <dbReference type="ARBA" id="ARBA00022597"/>
    </source>
</evidence>
<dbReference type="PROSITE" id="PS50928">
    <property type="entry name" value="ABC_TM1"/>
    <property type="match status" value="1"/>
</dbReference>
<dbReference type="RefSeq" id="WP_240160060.1">
    <property type="nucleotide sequence ID" value="NZ_JAAOZR010000093.1"/>
</dbReference>
<dbReference type="Pfam" id="PF00528">
    <property type="entry name" value="BPD_transp_1"/>
    <property type="match status" value="1"/>
</dbReference>
<feature type="transmembrane region" description="Helical" evidence="9">
    <location>
        <begin position="79"/>
        <end position="100"/>
    </location>
</feature>
<comment type="similarity">
    <text evidence="2">Belongs to the binding-protein-dependent transport system permease family. MalFG subfamily.</text>
</comment>
<feature type="transmembrane region" description="Helical" evidence="9">
    <location>
        <begin position="188"/>
        <end position="210"/>
    </location>
</feature>
<feature type="domain" description="ABC transmembrane type-1" evidence="10">
    <location>
        <begin position="75"/>
        <end position="267"/>
    </location>
</feature>
<keyword evidence="7 9" id="KW-1133">Transmembrane helix</keyword>
<dbReference type="InterPro" id="IPR000515">
    <property type="entry name" value="MetI-like"/>
</dbReference>
<dbReference type="CDD" id="cd06261">
    <property type="entry name" value="TM_PBP2"/>
    <property type="match status" value="1"/>
</dbReference>
<feature type="transmembrane region" description="Helical" evidence="9">
    <location>
        <begin position="112"/>
        <end position="135"/>
    </location>
</feature>
<evidence type="ECO:0000256" key="2">
    <source>
        <dbReference type="ARBA" id="ARBA00009047"/>
    </source>
</evidence>
<protein>
    <submittedName>
        <fullName evidence="11">Raffinose/stachyose/melibiose transport system permease protein</fullName>
    </submittedName>
</protein>
<feature type="transmembrane region" description="Helical" evidence="9">
    <location>
        <begin position="12"/>
        <end position="34"/>
    </location>
</feature>
<evidence type="ECO:0000313" key="11">
    <source>
        <dbReference type="EMBL" id="MBP1967397.1"/>
    </source>
</evidence>
<dbReference type="EMBL" id="JAGGKV010000033">
    <property type="protein sequence ID" value="MBP1967397.1"/>
    <property type="molecule type" value="Genomic_DNA"/>
</dbReference>
<accession>A0ABS4I8Y4</accession>
<evidence type="ECO:0000259" key="10">
    <source>
        <dbReference type="PROSITE" id="PS50928"/>
    </source>
</evidence>
<evidence type="ECO:0000256" key="7">
    <source>
        <dbReference type="ARBA" id="ARBA00022989"/>
    </source>
</evidence>
<comment type="subcellular location">
    <subcellularLocation>
        <location evidence="1 9">Cell membrane</location>
        <topology evidence="1 9">Multi-pass membrane protein</topology>
    </subcellularLocation>
</comment>
<dbReference type="InterPro" id="IPR050901">
    <property type="entry name" value="BP-dep_ABC_trans_perm"/>
</dbReference>
<feature type="transmembrane region" description="Helical" evidence="9">
    <location>
        <begin position="147"/>
        <end position="167"/>
    </location>
</feature>
<evidence type="ECO:0000313" key="12">
    <source>
        <dbReference type="Proteomes" id="UP001519344"/>
    </source>
</evidence>
<dbReference type="Gene3D" id="1.10.3720.10">
    <property type="entry name" value="MetI-like"/>
    <property type="match status" value="1"/>
</dbReference>
<gene>
    <name evidence="11" type="ORF">J2Z65_006668</name>
</gene>
<sequence>MKNLNMRKASALRGVIPHAVLVVYIGIILFPLVWVLNSSFKTNKEIIAFPWSFPDEWLLSNYWNAWTGAHVSQYFTNSVVISLISAMMTLMLGTATSFALTRMKFPGLSKVINRVLLLALLVPAGSLLVPLYMLLRSMHLYNTPLALILPYITVGLPLTVFMISAFFKSIPSELEEAGIMDGLSIYGLLWRVLVPITVPPLIPVFMLNFLSNWNEFMMANLFLTKEKFRTLPVSMVAFYDQLNMNYGSLCASIMFSLIPVLLMYVILQKRIIECVKA</sequence>
<evidence type="ECO:0000256" key="3">
    <source>
        <dbReference type="ARBA" id="ARBA00022448"/>
    </source>
</evidence>
<dbReference type="InterPro" id="IPR035906">
    <property type="entry name" value="MetI-like_sf"/>
</dbReference>
<comment type="caution">
    <text evidence="11">The sequence shown here is derived from an EMBL/GenBank/DDBJ whole genome shotgun (WGS) entry which is preliminary data.</text>
</comment>
<dbReference type="PANTHER" id="PTHR32243:SF50">
    <property type="entry name" value="MALTOSE_MALTODEXTRIN TRANSPORT SYSTEM PERMEASE PROTEIN MALG"/>
    <property type="match status" value="1"/>
</dbReference>
<dbReference type="PANTHER" id="PTHR32243">
    <property type="entry name" value="MALTOSE TRANSPORT SYSTEM PERMEASE-RELATED"/>
    <property type="match status" value="1"/>
</dbReference>
<keyword evidence="4" id="KW-1003">Cell membrane</keyword>
<evidence type="ECO:0000256" key="8">
    <source>
        <dbReference type="ARBA" id="ARBA00023136"/>
    </source>
</evidence>
<evidence type="ECO:0000256" key="1">
    <source>
        <dbReference type="ARBA" id="ARBA00004651"/>
    </source>
</evidence>
<keyword evidence="12" id="KW-1185">Reference proteome</keyword>
<name>A0ABS4I8Y4_9BACL</name>
<evidence type="ECO:0000256" key="6">
    <source>
        <dbReference type="ARBA" id="ARBA00022692"/>
    </source>
</evidence>
<dbReference type="Proteomes" id="UP001519344">
    <property type="component" value="Unassembled WGS sequence"/>
</dbReference>
<evidence type="ECO:0000256" key="9">
    <source>
        <dbReference type="RuleBase" id="RU363032"/>
    </source>
</evidence>
<keyword evidence="6 9" id="KW-0812">Transmembrane</keyword>
<dbReference type="SUPFAM" id="SSF161098">
    <property type="entry name" value="MetI-like"/>
    <property type="match status" value="1"/>
</dbReference>
<reference evidence="11 12" key="1">
    <citation type="submission" date="2021-03" db="EMBL/GenBank/DDBJ databases">
        <title>Genomic Encyclopedia of Type Strains, Phase IV (KMG-IV): sequencing the most valuable type-strain genomes for metagenomic binning, comparative biology and taxonomic classification.</title>
        <authorList>
            <person name="Goeker M."/>
        </authorList>
    </citation>
    <scope>NUCLEOTIDE SEQUENCE [LARGE SCALE GENOMIC DNA]</scope>
    <source>
        <strain evidence="11 12">DSM 24950</strain>
    </source>
</reference>
<proteinExistence type="inferred from homology"/>
<feature type="transmembrane region" description="Helical" evidence="9">
    <location>
        <begin position="246"/>
        <end position="267"/>
    </location>
</feature>
<keyword evidence="5" id="KW-0762">Sugar transport</keyword>
<keyword evidence="8 9" id="KW-0472">Membrane</keyword>
<keyword evidence="3 9" id="KW-0813">Transport</keyword>
<evidence type="ECO:0000256" key="4">
    <source>
        <dbReference type="ARBA" id="ARBA00022475"/>
    </source>
</evidence>